<evidence type="ECO:0000256" key="1">
    <source>
        <dbReference type="SAM" id="SignalP"/>
    </source>
</evidence>
<evidence type="ECO:0000313" key="2">
    <source>
        <dbReference type="EMBL" id="NMC63369.1"/>
    </source>
</evidence>
<dbReference type="PANTHER" id="PTHR37833">
    <property type="entry name" value="LIPOPROTEIN-RELATED"/>
    <property type="match status" value="1"/>
</dbReference>
<gene>
    <name evidence="2" type="ORF">GYA55_09410</name>
</gene>
<dbReference type="PROSITE" id="PS51257">
    <property type="entry name" value="PROKAR_LIPOPROTEIN"/>
    <property type="match status" value="1"/>
</dbReference>
<evidence type="ECO:0000313" key="3">
    <source>
        <dbReference type="Proteomes" id="UP000524246"/>
    </source>
</evidence>
<comment type="caution">
    <text evidence="2">The sequence shown here is derived from an EMBL/GenBank/DDBJ whole genome shotgun (WGS) entry which is preliminary data.</text>
</comment>
<reference evidence="2 3" key="1">
    <citation type="journal article" date="2020" name="Biotechnol. Biofuels">
        <title>New insights from the biogas microbiome by comprehensive genome-resolved metagenomics of nearly 1600 species originating from multiple anaerobic digesters.</title>
        <authorList>
            <person name="Campanaro S."/>
            <person name="Treu L."/>
            <person name="Rodriguez-R L.M."/>
            <person name="Kovalovszki A."/>
            <person name="Ziels R.M."/>
            <person name="Maus I."/>
            <person name="Zhu X."/>
            <person name="Kougias P.G."/>
            <person name="Basile A."/>
            <person name="Luo G."/>
            <person name="Schluter A."/>
            <person name="Konstantinidis K.T."/>
            <person name="Angelidaki I."/>
        </authorList>
    </citation>
    <scope>NUCLEOTIDE SEQUENCE [LARGE SCALE GENOMIC DNA]</scope>
    <source>
        <strain evidence="2">AS27yjCOA_65</strain>
    </source>
</reference>
<name>A0A7X9FT76_9DELT</name>
<dbReference type="InterPro" id="IPR011467">
    <property type="entry name" value="DUF1573"/>
</dbReference>
<dbReference type="PANTHER" id="PTHR37833:SF1">
    <property type="entry name" value="SIGNAL PEPTIDE PROTEIN"/>
    <property type="match status" value="1"/>
</dbReference>
<protein>
    <submittedName>
        <fullName evidence="2">DUF1573 domain-containing protein</fullName>
    </submittedName>
</protein>
<dbReference type="Proteomes" id="UP000524246">
    <property type="component" value="Unassembled WGS sequence"/>
</dbReference>
<feature type="chain" id="PRO_5030961537" evidence="1">
    <location>
        <begin position="25"/>
        <end position="334"/>
    </location>
</feature>
<dbReference type="Pfam" id="PF07610">
    <property type="entry name" value="DUF1573"/>
    <property type="match status" value="1"/>
</dbReference>
<feature type="signal peptide" evidence="1">
    <location>
        <begin position="1"/>
        <end position="24"/>
    </location>
</feature>
<keyword evidence="1" id="KW-0732">Signal</keyword>
<dbReference type="Gene3D" id="2.60.40.10">
    <property type="entry name" value="Immunoglobulins"/>
    <property type="match status" value="1"/>
</dbReference>
<organism evidence="2 3">
    <name type="scientific">SAR324 cluster bacterium</name>
    <dbReference type="NCBI Taxonomy" id="2024889"/>
    <lineage>
        <taxon>Bacteria</taxon>
        <taxon>Deltaproteobacteria</taxon>
        <taxon>SAR324 cluster</taxon>
    </lineage>
</organism>
<dbReference type="EMBL" id="JAAZON010000423">
    <property type="protein sequence ID" value="NMC63369.1"/>
    <property type="molecule type" value="Genomic_DNA"/>
</dbReference>
<sequence length="334" mass="35938">MKRASLAIIISVVFSCFSFVQTYAQSGGKLVVENPVFDFGTVTEGTIIQHNFQIENKGSGVLTISRVLAQCGCTASNVTKNEIATGEKGEIKVVFDTSNFKGDVEKTVTVYSSDPEKQITTLSLKGKIQAGVVITPERLMFGEVSPGSPISKSFTIETKEGSKIQILGAKSFSRYVDISEQKASANRKEFLVQLGSDLPVEEFRARVAVEVQGADGKMRSIDIPIFASVKGLVRFNPPVLSLGILEGKGLIQRKVKVLFSGNGQGVLKSINVSNSAVKARESRDERSGDIFLDVEVDPNKVTNDIKAAINVVLLDAEGKEASASLNVYGIMPPK</sequence>
<accession>A0A7X9FT76</accession>
<dbReference type="InterPro" id="IPR013783">
    <property type="entry name" value="Ig-like_fold"/>
</dbReference>
<dbReference type="AlphaFoldDB" id="A0A7X9FT76"/>
<proteinExistence type="predicted"/>